<dbReference type="InterPro" id="IPR018159">
    <property type="entry name" value="Spectrin/alpha-actinin"/>
</dbReference>
<dbReference type="InterPro" id="IPR001715">
    <property type="entry name" value="CH_dom"/>
</dbReference>
<feature type="coiled-coil region" evidence="14">
    <location>
        <begin position="1084"/>
        <end position="1128"/>
    </location>
</feature>
<dbReference type="Gene3D" id="2.20.70.10">
    <property type="match status" value="1"/>
</dbReference>
<dbReference type="InterPro" id="IPR043145">
    <property type="entry name" value="Znf_ZZ_sf"/>
</dbReference>
<feature type="domain" description="Calponin-homology (CH)" evidence="17">
    <location>
        <begin position="1"/>
        <end position="64"/>
    </location>
</feature>
<keyword evidence="7 12" id="KW-0472">Membrane</keyword>
<dbReference type="PROSITE" id="PS50135">
    <property type="entry name" value="ZF_ZZ_2"/>
    <property type="match status" value="1"/>
</dbReference>
<dbReference type="CDD" id="cd16246">
    <property type="entry name" value="EFh_DMD"/>
    <property type="match status" value="1"/>
</dbReference>
<evidence type="ECO:0000256" key="11">
    <source>
        <dbReference type="ARBA" id="ARBA00040142"/>
    </source>
</evidence>
<dbReference type="PANTHER" id="PTHR12268">
    <property type="entry name" value="E3 UBIQUITIN-PROTEIN LIGASE KCMF1"/>
    <property type="match status" value="1"/>
</dbReference>
<feature type="region of interest" description="Disordered" evidence="15">
    <location>
        <begin position="3399"/>
        <end position="3425"/>
    </location>
</feature>
<dbReference type="PROSITE" id="PS01159">
    <property type="entry name" value="WW_DOMAIN_1"/>
    <property type="match status" value="1"/>
</dbReference>
<proteinExistence type="predicted"/>
<evidence type="ECO:0000256" key="13">
    <source>
        <dbReference type="PROSITE-ProRule" id="PRU00228"/>
    </source>
</evidence>
<evidence type="ECO:0000256" key="3">
    <source>
        <dbReference type="ARBA" id="ARBA00022723"/>
    </source>
</evidence>
<dbReference type="PROSITE" id="PS50021">
    <property type="entry name" value="CH"/>
    <property type="match status" value="1"/>
</dbReference>
<dbReference type="Gene3D" id="3.30.60.90">
    <property type="match status" value="1"/>
</dbReference>
<evidence type="ECO:0000256" key="8">
    <source>
        <dbReference type="ARBA" id="ARBA00023257"/>
    </source>
</evidence>
<reference evidence="19 20" key="1">
    <citation type="submission" date="2024-08" db="EMBL/GenBank/DDBJ databases">
        <title>The draft genome of Apodemus speciosus.</title>
        <authorList>
            <person name="Nabeshima K."/>
            <person name="Suzuki S."/>
            <person name="Onuma M."/>
        </authorList>
    </citation>
    <scope>NUCLEOTIDE SEQUENCE [LARGE SCALE GENOMIC DNA]</scope>
    <source>
        <strain evidence="19">IB14-021</strain>
    </source>
</reference>
<keyword evidence="12" id="KW-0963">Cytoplasm</keyword>
<evidence type="ECO:0000259" key="17">
    <source>
        <dbReference type="PROSITE" id="PS50021"/>
    </source>
</evidence>
<feature type="region of interest" description="Disordered" evidence="15">
    <location>
        <begin position="3505"/>
        <end position="3524"/>
    </location>
</feature>
<keyword evidence="4 13" id="KW-0863">Zinc-finger</keyword>
<dbReference type="SUPFAM" id="SSF46966">
    <property type="entry name" value="Spectrin repeat"/>
    <property type="match status" value="17"/>
</dbReference>
<dbReference type="InterPro" id="IPR035436">
    <property type="entry name" value="Dystrophin/utrophin"/>
</dbReference>
<comment type="caution">
    <text evidence="19">The sequence shown here is derived from an EMBL/GenBank/DDBJ whole genome shotgun (WGS) entry which is preliminary data.</text>
</comment>
<evidence type="ECO:0000256" key="10">
    <source>
        <dbReference type="ARBA" id="ARBA00037032"/>
    </source>
</evidence>
<feature type="coiled-coil region" evidence="14">
    <location>
        <begin position="1002"/>
        <end position="1029"/>
    </location>
</feature>
<dbReference type="InterPro" id="IPR002017">
    <property type="entry name" value="Spectrin_repeat"/>
</dbReference>
<dbReference type="InterPro" id="IPR015153">
    <property type="entry name" value="EF-hand_dom_typ1"/>
</dbReference>
<dbReference type="EMBL" id="BAAFST010000020">
    <property type="protein sequence ID" value="GAB1302934.1"/>
    <property type="molecule type" value="Genomic_DNA"/>
</dbReference>
<dbReference type="InterPro" id="IPR036872">
    <property type="entry name" value="CH_dom_sf"/>
</dbReference>
<feature type="coiled-coil region" evidence="14">
    <location>
        <begin position="2793"/>
        <end position="2827"/>
    </location>
</feature>
<dbReference type="InterPro" id="IPR011992">
    <property type="entry name" value="EF-hand-dom_pair"/>
</dbReference>
<dbReference type="SMART" id="SM00150">
    <property type="entry name" value="SPEC"/>
    <property type="match status" value="20"/>
</dbReference>
<keyword evidence="6 12" id="KW-0770">Synapse</keyword>
<dbReference type="Gene3D" id="1.10.238.10">
    <property type="entry name" value="EF-hand"/>
    <property type="match status" value="2"/>
</dbReference>
<comment type="subcellular location">
    <subcellularLocation>
        <location evidence="1">Cell membrane</location>
        <location evidence="1">Sarcolemma</location>
        <topology evidence="1">Peripheral membrane protein</topology>
        <orientation evidence="1">Cytoplasmic side</orientation>
    </subcellularLocation>
    <subcellularLocation>
        <location evidence="12">Cytoplasm</location>
        <location evidence="12">Cytoskeleton</location>
    </subcellularLocation>
    <subcellularLocation>
        <location evidence="9">Postsynaptic cell membrane</location>
    </subcellularLocation>
</comment>
<dbReference type="PROSITE" id="PS50020">
    <property type="entry name" value="WW_DOMAIN_2"/>
    <property type="match status" value="1"/>
</dbReference>
<dbReference type="PIRSF" id="PIRSF002341">
    <property type="entry name" value="Dystrophin/utrophin"/>
    <property type="match status" value="1"/>
</dbReference>
<dbReference type="InterPro" id="IPR001202">
    <property type="entry name" value="WW_dom"/>
</dbReference>
<dbReference type="CDD" id="cd00176">
    <property type="entry name" value="SPEC"/>
    <property type="match status" value="11"/>
</dbReference>
<feature type="domain" description="WW" evidence="16">
    <location>
        <begin position="2926"/>
        <end position="2959"/>
    </location>
</feature>
<dbReference type="PANTHER" id="PTHR12268:SF25">
    <property type="entry name" value="DYSTROPHIN"/>
    <property type="match status" value="1"/>
</dbReference>
<keyword evidence="5" id="KW-0862">Zinc</keyword>
<sequence length="3585" mass="414236">MPDLFDWNSVVSQQSASQRLEHAFNIAKCQLGIEKLLDPEDVATTYPDKKSILMYITSLFQVLPQQVSIEAIQEVEMLPRPSSKVTREEHFQLHHQMHYSQQITVSLAQGYEQTSSPKPRFKSYAFTQHLEASRDKPLGISLMETEVNLDSYQTALEEVLSWLLSAEDTLRAQGEISNDVEEVKEQFHAHEGFMMDLTSHQGLVGNVLQLGSRLVGKGKLSEDEETEVQEQMNLLNSRWECLRVASMEKQSNLHKVLMDLQNQKLKELDDWLTKTEERTKKMEEEPFGPDLEDLKCQVQQHKVLQEDLEQEQVRVNSLTHMVVVVDESSGDHATAALEEQLKVLGDRWANICRWTEDRWILLQDILLKWQRFTEEQCLFSTWLSEKEDAMKNIQTSGFKDQNEMVSSLQKISTLKVDLEKKRQTMEKLSSLKQDLLSALKNQSVTQKMEIWMENFAQRWDNLAQKLEKSSSQDFTGCHQHSAITNTDNCNGNGNYGDHKGTNHGKTCPRGTSTTTSSKEEADYCGFRNQEKGLDVDITELHSWITRSEAVLQSSEFAVYRKEGNISDLKEKVNAIAREKAEKFRKLQDASRSAQALVEQMANEGVNAESIRQASEQLNSRWTEFCQLLSERVNWLEYQSNIIAFYNQLQQLEQMTTTAENLLKTQTITLSEPTAIKSQLKICKDEVNRLSALQPQIEQLKNQSGRLKEKGQGPMFLDADFVAFTNHFNHVFDGVRARENELQTIFDTLPPMRYQETMSSIRTWIQQSENKLSIPHVSVTEYEIMEERLAKLQALQSSLKEQQNGFNYLSATVKEMAKKAPSEISQKYQSEFEEIEGRWKKLSTQLVEHSQKLEEHMNKLRKFQNHIKTLQKWMAEVDVFLKEEWPALGDAEILKKQLKQCRLLVGDIQTIQPSLNSVNEGGQKIKSEAELEFASRLETELKELNTQWEHICRQVYTRKEALKAGLDKTVSLQKDLSEMHEWMTQAEEEYLERDFEYKTPDELQTAVEEMKRAKEEALQKEAKVKLLTETVNSVIAQAPPAAQEALKKELETLTTNYQWLCTRLNGKCKTLEEVWACWHELLSYLEKANKWLNEVELKLKTMENVPAGAEEIAEVLESLEKMMHHSEENPNQIRLLAQTLTDGGVMDELINEELETFNSRWRELHEEAVRKQKLLEQSIQSAQEIEKSLHLIQESLGFIDKQLAAYIADKVDAAQMPQEAQKIQSDLTSHEISLEEMKKHNQGKDVNQRVLSQIDVAQKKLQDVSMKFRLFQKPANFEQRLEESKMILDEVKMHLPALETKSVEQEVVQSQLSHCVNLYKSLSEVKSEVEMVIKTGRQIVQKKQTENPKELDERVTALKLHYNELGAKVTERKQQLEKCLKLSRKMRKEMNILTEWLAATDTELTKRSAVEGMPSNLDSEVAWGKPGCTGTHTVDHAGFELRNPPTSASQVLGLKACATTTQSATQKEIEKQRAHLKSVTELGESLKMVLGKKETLVEDKLSLLNSNWIAVTSRVEEWLNLLLEYQKHMETFDQNLEQITKWISHADELLDESEKKKPQQKEDILKRLKAEMNDIRPKVDSTCDQAAKLMANRGDHCRKIVEPQISELNRRFAAISHRIKTGKASIPLKELEQFNSDIQKLLEPLEAEIQQGVNLKEEDFNKDMSEDNEGTVIELLQRGDNLQQRITDERKREEIKIKQQLLQTKHNALKDLRSQRRKKALEISHQWYQYKRQADDLLKCLDEIEKKLASLPEPRDERKIKEIDRELQKKKEELNAVRRQAEGLSENGAAMAVEPTQIQLSKRWREIESNFAQFRRLNFAQIHTLHEETMVVTTEDMPLDVSYVPSTYLTEISHILQALSEVDQLLNAPELTAKDFEDLFKQEESLKNIKENLQQISGRIDVIHKKKTAALQSATPMERVKVQEAVSQMDFQWEKLNRMYKERQGFTLEQFCSQGYIQAGEYVKEPCTPVVITSVYSRRFDRSVEKWRHFHYDMKVFNQWLNEVEQFFKKTQNPENWEHAKYKWYLKELQDGIGQRQAVVRTLNATGEEIIQQSSKTDVNILQEKLGSLSLRWHDICKELAERRKRSEEQKNVLSEFQRDLTEFVLWLKEADDIATTPHGDEQQLKEKLEQVKLLAEELPLRQGILKQLNETGGAVLVSAPIRPEEQDKLEKKLKQTNLQWIKVSRALPEKQRELEIHIKDFRQLEEQLDHLLLWLSPIRQQLEIYNQPSQPGPFDLKETEVTVQAKQPDVERLLSKGQHLYKEKPSTQPVKRKLDDLRSEWEAVNHLLRELRTKQPDRVPGLSATGASASQTATLVTQPVVTKETAISKLEMPSSLLLEVPALADFNRAWTELTDWLSLLDRVIKSQRVMVGDLEDINEMIIKQKATLQDLEQRRPQLEELITAAQNLKNKTSNQEARTIITDRIERIQIQWDEVQEQLQNRRQQLNEMLKDSTQWLEAKEEAEQVIGQARGQIDSWKEGPHTVDAIQKKITETKQLAKDLRQWQISVDLANDLALKLLRDYSADDTRKVHMITENINTSWGNIHKRVNEREVALEETHRLLQQFPLDLEKFLSWITEAETTANVLQDASRKEKLLEDSRGVRELMKPWQDLQGEIEAHTDIYHNLDENGQKILRSLEGSDEAPLLQRRLDNMNFKWSELRKKSLNIRSHLEASSDQWKRLHLSLQELLVWLQLKDDELSRQAPIGGDFPAVQKQNDIHRAFKRELKTKEPVIMSTLETVRIFLTEQPLEGLEKLYQEPRELPPEERAQNVTRLLRKQAEEVNTEWDKLNLHSADWQRKIDEALERLQELQEAADELDLKLRQAEVIKGSWQPVGDLLIDSLQDHLEKVKALRGEIAPLKENVNHVNDLAHQLTTLGIQLSPYNLSTLEDLNTRWRLLQVAVEDRVRQLHEAHRDFGPASQHFLSTSVQGPWERAISPNKVPYYINHETQTTCWDHPKMTELYQSLADLNNVRFSAYRTAMKLRRLQKALCLDLLSLPAACDALDQHNLKQNDQPMDILQIINCLTTIYDRLEQEHNNLVNVPLCVDMCLNWLLNVYDTGRTGRIRVLSFKTGIISLCKAHLEDKYRYLFKQVASSTGFCDQRRLGLLLHDSIQIPRQLGEVASFGGSNIEPSVRSCFQFANNKPEIEAALFLDWMRLEPQSMVWLPVLHRVAAAETAKHQAKCNICKECPIIGFRYRSLKHFNYDICQSCFFSGRVAKGHKMHYPMVEYCTPTTSGEDVRDFAKVLKNKFRTKRYFAKHPRMGYLPVQTVLEGDNMETPVTLINFWPVDSAPASSPQLSHDDTHSRIEHYASRLAEMENSNGSYLNDSISPNESIDDEHLLIQHYCQSLNQDSPLSQPRSPAQILISLESEERGELERILADLEEENRNLQAEYDRLKQQHEHKGLSPLPSPPEMMPTSPQSPRDAELIAEAKLLRQHKGRLEARMQILEDHNKQLESQLHRLRQLLEQPQAEAKVNGTTVSSPSTSLQRSDSSQPMLLRVVGSQTSESMGEEDLLSPPQDTSTGLEEVMEQLNNSFPSSRGRNAPGKPMRERHNVGSLFHMADDLGRAMESLVSVMTDEEGAE</sequence>
<dbReference type="Pfam" id="PF00435">
    <property type="entry name" value="Spectrin"/>
    <property type="match status" value="16"/>
</dbReference>
<evidence type="ECO:0000259" key="16">
    <source>
        <dbReference type="PROSITE" id="PS50020"/>
    </source>
</evidence>
<dbReference type="Pfam" id="PF09069">
    <property type="entry name" value="EF-hand_3"/>
    <property type="match status" value="1"/>
</dbReference>
<dbReference type="CDD" id="cd02334">
    <property type="entry name" value="ZZ_dystrophin"/>
    <property type="match status" value="1"/>
</dbReference>
<evidence type="ECO:0000256" key="4">
    <source>
        <dbReference type="ARBA" id="ARBA00022771"/>
    </source>
</evidence>
<dbReference type="InterPro" id="IPR015154">
    <property type="entry name" value="EF-hand_dom_typ2"/>
</dbReference>
<keyword evidence="20" id="KW-1185">Reference proteome</keyword>
<dbReference type="Pfam" id="PF00569">
    <property type="entry name" value="ZZ"/>
    <property type="match status" value="1"/>
</dbReference>
<dbReference type="Gene3D" id="1.20.58.60">
    <property type="match status" value="19"/>
</dbReference>
<dbReference type="Pfam" id="PF00397">
    <property type="entry name" value="WW"/>
    <property type="match status" value="1"/>
</dbReference>
<feature type="coiled-coil region" evidence="14">
    <location>
        <begin position="2374"/>
        <end position="2452"/>
    </location>
</feature>
<dbReference type="InterPro" id="IPR050774">
    <property type="entry name" value="KCMF1/Dystrophin"/>
</dbReference>
<feature type="domain" description="ZZ-type" evidence="18">
    <location>
        <begin position="3179"/>
        <end position="3235"/>
    </location>
</feature>
<dbReference type="SUPFAM" id="SSF47473">
    <property type="entry name" value="EF-hand"/>
    <property type="match status" value="2"/>
</dbReference>
<evidence type="ECO:0000259" key="18">
    <source>
        <dbReference type="PROSITE" id="PS50135"/>
    </source>
</evidence>
<evidence type="ECO:0000256" key="15">
    <source>
        <dbReference type="SAM" id="MobiDB-lite"/>
    </source>
</evidence>
<feature type="compositionally biased region" description="Polar residues" evidence="15">
    <location>
        <begin position="3478"/>
        <end position="3496"/>
    </location>
</feature>
<feature type="coiled-coil region" evidence="14">
    <location>
        <begin position="265"/>
        <end position="311"/>
    </location>
</feature>
<dbReference type="Pfam" id="PF09068">
    <property type="entry name" value="EF-hand_2"/>
    <property type="match status" value="1"/>
</dbReference>
<dbReference type="SUPFAM" id="SSF51045">
    <property type="entry name" value="WW domain"/>
    <property type="match status" value="1"/>
</dbReference>
<dbReference type="InterPro" id="IPR036020">
    <property type="entry name" value="WW_dom_sf"/>
</dbReference>
<feature type="coiled-coil region" evidence="14">
    <location>
        <begin position="1759"/>
        <end position="1786"/>
    </location>
</feature>
<evidence type="ECO:0000313" key="20">
    <source>
        <dbReference type="Proteomes" id="UP001623349"/>
    </source>
</evidence>
<protein>
    <recommendedName>
        <fullName evidence="11">Dystrophin</fullName>
    </recommendedName>
</protein>
<keyword evidence="14" id="KW-0175">Coiled coil</keyword>
<dbReference type="Gene3D" id="1.10.418.10">
    <property type="entry name" value="Calponin-like domain"/>
    <property type="match status" value="1"/>
</dbReference>
<dbReference type="SMART" id="SM00291">
    <property type="entry name" value="ZnF_ZZ"/>
    <property type="match status" value="1"/>
</dbReference>
<dbReference type="Proteomes" id="UP001623349">
    <property type="component" value="Unassembled WGS sequence"/>
</dbReference>
<evidence type="ECO:0000256" key="2">
    <source>
        <dbReference type="ARBA" id="ARBA00022475"/>
    </source>
</evidence>
<organism evidence="19 20">
    <name type="scientific">Apodemus speciosus</name>
    <name type="common">Large Japanese field mouse</name>
    <dbReference type="NCBI Taxonomy" id="105296"/>
    <lineage>
        <taxon>Eukaryota</taxon>
        <taxon>Metazoa</taxon>
        <taxon>Chordata</taxon>
        <taxon>Craniata</taxon>
        <taxon>Vertebrata</taxon>
        <taxon>Euteleostomi</taxon>
        <taxon>Mammalia</taxon>
        <taxon>Eutheria</taxon>
        <taxon>Euarchontoglires</taxon>
        <taxon>Glires</taxon>
        <taxon>Rodentia</taxon>
        <taxon>Myomorpha</taxon>
        <taxon>Muroidea</taxon>
        <taxon>Muridae</taxon>
        <taxon>Murinae</taxon>
        <taxon>Apodemus</taxon>
    </lineage>
</organism>
<feature type="region of interest" description="Disordered" evidence="15">
    <location>
        <begin position="3471"/>
        <end position="3496"/>
    </location>
</feature>
<feature type="region of interest" description="Disordered" evidence="15">
    <location>
        <begin position="3535"/>
        <end position="3555"/>
    </location>
</feature>
<dbReference type="CDD" id="cd00201">
    <property type="entry name" value="WW"/>
    <property type="match status" value="1"/>
</dbReference>
<keyword evidence="12" id="KW-0009">Actin-binding</keyword>
<evidence type="ECO:0000256" key="5">
    <source>
        <dbReference type="ARBA" id="ARBA00022833"/>
    </source>
</evidence>
<dbReference type="InterPro" id="IPR000433">
    <property type="entry name" value="Znf_ZZ"/>
</dbReference>
<dbReference type="PROSITE" id="PS01357">
    <property type="entry name" value="ZF_ZZ_1"/>
    <property type="match status" value="1"/>
</dbReference>
<dbReference type="SMART" id="SM00456">
    <property type="entry name" value="WW"/>
    <property type="match status" value="1"/>
</dbReference>
<gene>
    <name evidence="19" type="ORF">APTSU1_001817500</name>
</gene>
<evidence type="ECO:0000313" key="19">
    <source>
        <dbReference type="EMBL" id="GAB1302934.1"/>
    </source>
</evidence>
<comment type="function">
    <text evidence="10">Anchors the extracellular matrix to the cytoskeleton via F-actin. Ligand for dystroglycan. Component of the dystrophin-associated glycoprotein complex which accumulates at the neuromuscular junction (NMJ) and at a variety of synapses in the peripheral and central nervous systems and has a structural function in stabilizing the sarcolemma. Also implicated in signaling events and synaptic transmission.</text>
</comment>
<keyword evidence="12" id="KW-0206">Cytoskeleton</keyword>
<evidence type="ECO:0000256" key="12">
    <source>
        <dbReference type="PIRNR" id="PIRNR002341"/>
    </source>
</evidence>
<evidence type="ECO:0000256" key="9">
    <source>
        <dbReference type="ARBA" id="ARBA00034100"/>
    </source>
</evidence>
<name>A0ABQ0FUK5_APOSI</name>
<evidence type="ECO:0000256" key="14">
    <source>
        <dbReference type="SAM" id="Coils"/>
    </source>
</evidence>
<dbReference type="SUPFAM" id="SSF57850">
    <property type="entry name" value="RING/U-box"/>
    <property type="match status" value="1"/>
</dbReference>
<evidence type="ECO:0000256" key="6">
    <source>
        <dbReference type="ARBA" id="ARBA00023018"/>
    </source>
</evidence>
<keyword evidence="8 12" id="KW-0628">Postsynaptic cell membrane</keyword>
<accession>A0ABQ0FUK5</accession>
<keyword evidence="3" id="KW-0479">Metal-binding</keyword>
<keyword evidence="2 12" id="KW-1003">Cell membrane</keyword>
<dbReference type="SUPFAM" id="SSF47576">
    <property type="entry name" value="Calponin-homology domain, CH-domain"/>
    <property type="match status" value="1"/>
</dbReference>
<evidence type="ECO:0000256" key="1">
    <source>
        <dbReference type="ARBA" id="ARBA00004278"/>
    </source>
</evidence>
<evidence type="ECO:0000256" key="7">
    <source>
        <dbReference type="ARBA" id="ARBA00023136"/>
    </source>
</evidence>